<dbReference type="GO" id="GO:0033194">
    <property type="term" value="P:response to hydroperoxide"/>
    <property type="evidence" value="ECO:0007669"/>
    <property type="project" value="TreeGrafter"/>
</dbReference>
<sequence>MPERPVILLPPSEGKRPGGDGPAWSAGSCSFPILDAARKKVITALLAAMRAPENDRAKLLSVKGSALAASTATNRGVRRSPTTAAIDRYDGVLYDALDAVSLPKRARSRLDSDVVIFSGLFGAVMPGDPIPDYKLKMGGSLPGVGNVSLLWRAPLTKALSPMLEGRVLWNLLPKEHDNAWACPTEATARTMSVKFLDEADRTKGQPRRFTTVNHWNKLLKGALVRFILESGADEPDALADFTHPEGYVYDSSLTEVIDGRIIVAMVRPPR</sequence>
<proteinExistence type="predicted"/>
<reference evidence="2" key="1">
    <citation type="submission" date="2020-05" db="EMBL/GenBank/DDBJ databases">
        <authorList>
            <person name="Chiriac C."/>
            <person name="Salcher M."/>
            <person name="Ghai R."/>
            <person name="Kavagutti S V."/>
        </authorList>
    </citation>
    <scope>NUCLEOTIDE SEQUENCE</scope>
</reference>
<accession>A0A6J5YC33</accession>
<evidence type="ECO:0000313" key="2">
    <source>
        <dbReference type="EMBL" id="CAB4323700.1"/>
    </source>
</evidence>
<gene>
    <name evidence="2" type="ORF">UFOPK1392_01457</name>
</gene>
<dbReference type="AlphaFoldDB" id="A0A6J5YC33"/>
<evidence type="ECO:0000256" key="1">
    <source>
        <dbReference type="SAM" id="MobiDB-lite"/>
    </source>
</evidence>
<name>A0A6J5YC33_9ZZZZ</name>
<dbReference type="Pfam" id="PF03883">
    <property type="entry name" value="H2O2_YaaD"/>
    <property type="match status" value="1"/>
</dbReference>
<protein>
    <submittedName>
        <fullName evidence="2">Unannotated protein</fullName>
    </submittedName>
</protein>
<dbReference type="GO" id="GO:0005829">
    <property type="term" value="C:cytosol"/>
    <property type="evidence" value="ECO:0007669"/>
    <property type="project" value="TreeGrafter"/>
</dbReference>
<dbReference type="PANTHER" id="PTHR30283">
    <property type="entry name" value="PEROXIDE STRESS RESPONSE PROTEIN YAAA"/>
    <property type="match status" value="1"/>
</dbReference>
<dbReference type="InterPro" id="IPR005583">
    <property type="entry name" value="YaaA"/>
</dbReference>
<dbReference type="PANTHER" id="PTHR30283:SF4">
    <property type="entry name" value="PEROXIDE STRESS RESISTANCE PROTEIN YAAA"/>
    <property type="match status" value="1"/>
</dbReference>
<organism evidence="2">
    <name type="scientific">freshwater metagenome</name>
    <dbReference type="NCBI Taxonomy" id="449393"/>
    <lineage>
        <taxon>unclassified sequences</taxon>
        <taxon>metagenomes</taxon>
        <taxon>ecological metagenomes</taxon>
    </lineage>
</organism>
<feature type="region of interest" description="Disordered" evidence="1">
    <location>
        <begin position="1"/>
        <end position="23"/>
    </location>
</feature>
<dbReference type="EMBL" id="CAEMXZ010000064">
    <property type="protein sequence ID" value="CAB4323700.1"/>
    <property type="molecule type" value="Genomic_DNA"/>
</dbReference>